<dbReference type="AlphaFoldDB" id="A0AAF5PYX5"/>
<organism evidence="6 7">
    <name type="scientific">Wuchereria bancrofti</name>
    <dbReference type="NCBI Taxonomy" id="6293"/>
    <lineage>
        <taxon>Eukaryota</taxon>
        <taxon>Metazoa</taxon>
        <taxon>Ecdysozoa</taxon>
        <taxon>Nematoda</taxon>
        <taxon>Chromadorea</taxon>
        <taxon>Rhabditida</taxon>
        <taxon>Spirurina</taxon>
        <taxon>Spiruromorpha</taxon>
        <taxon>Filarioidea</taxon>
        <taxon>Onchocercidae</taxon>
        <taxon>Wuchereria</taxon>
    </lineage>
</organism>
<accession>A0AAF5PYX5</accession>
<dbReference type="PANTHER" id="PTHR28593">
    <property type="entry name" value="METEORIN-LIKE PROTEIN"/>
    <property type="match status" value="1"/>
</dbReference>
<evidence type="ECO:0000256" key="5">
    <source>
        <dbReference type="ARBA" id="ARBA00023157"/>
    </source>
</evidence>
<evidence type="ECO:0000256" key="4">
    <source>
        <dbReference type="ARBA" id="ARBA00022729"/>
    </source>
</evidence>
<keyword evidence="4" id="KW-0732">Signal</keyword>
<dbReference type="PANTHER" id="PTHR28593:SF3">
    <property type="entry name" value="METEORIN-LIKE PROTEIN"/>
    <property type="match status" value="1"/>
</dbReference>
<sequence>MMIHDDNNNDNENDDNDDDDCVGVGGIWYTNRSIYFQLLILFVYICKFNALTIDYIDNNNNHYNNHYNNNNDNMINVWKHSTHCSWHSSGGINDQIIQKVNLSCSKGYLQWIDPIGGMQVRFLMKYSNDERICLRIRFMLPSYKISYYTLDGNTHQLINVMEEFEKCMNTELDVIIFIEVSKIHIWKQRIAGFQYEILPELLITNEKMRCDICSSNNIIDAFCNNADFVFEGYQNNANDKRILIDKILRMPMHYHQIIEKRNNQSILKAPVIGCLYEKDENKTSRIYIAKMKFDTVHIICSPTVSHYAQIAQEHSKNAPCQLTL</sequence>
<protein>
    <submittedName>
        <fullName evidence="7">Uncharacterized protein</fullName>
    </submittedName>
</protein>
<evidence type="ECO:0000256" key="1">
    <source>
        <dbReference type="ARBA" id="ARBA00004613"/>
    </source>
</evidence>
<dbReference type="GO" id="GO:0005179">
    <property type="term" value="F:hormone activity"/>
    <property type="evidence" value="ECO:0007669"/>
    <property type="project" value="TreeGrafter"/>
</dbReference>
<proteinExistence type="inferred from homology"/>
<evidence type="ECO:0000256" key="2">
    <source>
        <dbReference type="ARBA" id="ARBA00005669"/>
    </source>
</evidence>
<keyword evidence="5" id="KW-1015">Disulfide bond</keyword>
<reference evidence="6" key="1">
    <citation type="submission" date="2015-03" db="EMBL/GenBank/DDBJ databases">
        <title>Wuchereria bancrofti Genome Sequencing Papua New Guinea Strain.</title>
        <authorList>
            <person name="Small S.T."/>
            <person name="Serre D."/>
            <person name="Zimmerman P.A."/>
        </authorList>
    </citation>
    <scope>NUCLEOTIDE SEQUENCE [LARGE SCALE GENOMIC DNA]</scope>
    <source>
        <strain evidence="6">pt0022</strain>
    </source>
</reference>
<keyword evidence="3" id="KW-0964">Secreted</keyword>
<evidence type="ECO:0000256" key="3">
    <source>
        <dbReference type="ARBA" id="ARBA00022525"/>
    </source>
</evidence>
<name>A0AAF5PYX5_WUCBA</name>
<comment type="similarity">
    <text evidence="2">Belongs to the meteorin family.</text>
</comment>
<comment type="subcellular location">
    <subcellularLocation>
        <location evidence="1">Secreted</location>
    </subcellularLocation>
</comment>
<dbReference type="InterPro" id="IPR051998">
    <property type="entry name" value="Meteorin-like"/>
</dbReference>
<evidence type="ECO:0000313" key="7">
    <source>
        <dbReference type="WBParaSite" id="mrna-Wban_07628"/>
    </source>
</evidence>
<dbReference type="Proteomes" id="UP000093561">
    <property type="component" value="Unassembled WGS sequence"/>
</dbReference>
<reference evidence="7" key="3">
    <citation type="submission" date="2024-02" db="UniProtKB">
        <authorList>
            <consortium name="WormBaseParasite"/>
        </authorList>
    </citation>
    <scope>IDENTIFICATION</scope>
    <source>
        <strain evidence="7">pt0022</strain>
    </source>
</reference>
<evidence type="ECO:0000313" key="6">
    <source>
        <dbReference type="Proteomes" id="UP000093561"/>
    </source>
</evidence>
<dbReference type="WBParaSite" id="mrna-Wban_07628">
    <property type="protein sequence ID" value="mrna-Wban_07628"/>
    <property type="gene ID" value="Wban_07628"/>
</dbReference>
<reference evidence="6" key="2">
    <citation type="journal article" date="2016" name="Mol. Ecol.">
        <title>Population genomics of the filarial nematode parasite Wuchereria bancrofti from mosquitoes.</title>
        <authorList>
            <person name="Small S.T."/>
            <person name="Reimer L.J."/>
            <person name="Tisch D.J."/>
            <person name="King C.L."/>
            <person name="Christensen B.M."/>
            <person name="Siba P.M."/>
            <person name="Kazura J.W."/>
            <person name="Serre D."/>
            <person name="Zimmerman P.A."/>
        </authorList>
    </citation>
    <scope>NUCLEOTIDE SEQUENCE</scope>
    <source>
        <strain evidence="6">pt0022</strain>
    </source>
</reference>
<dbReference type="GO" id="GO:0005615">
    <property type="term" value="C:extracellular space"/>
    <property type="evidence" value="ECO:0007669"/>
    <property type="project" value="TreeGrafter"/>
</dbReference>